<organism evidence="2 3">
    <name type="scientific">Amanita muscaria (strain Koide BX008)</name>
    <dbReference type="NCBI Taxonomy" id="946122"/>
    <lineage>
        <taxon>Eukaryota</taxon>
        <taxon>Fungi</taxon>
        <taxon>Dikarya</taxon>
        <taxon>Basidiomycota</taxon>
        <taxon>Agaricomycotina</taxon>
        <taxon>Agaricomycetes</taxon>
        <taxon>Agaricomycetidae</taxon>
        <taxon>Agaricales</taxon>
        <taxon>Pluteineae</taxon>
        <taxon>Amanitaceae</taxon>
        <taxon>Amanita</taxon>
    </lineage>
</organism>
<dbReference type="AlphaFoldDB" id="A0A0C2WHR0"/>
<dbReference type="InterPro" id="IPR036322">
    <property type="entry name" value="WD40_repeat_dom_sf"/>
</dbReference>
<gene>
    <name evidence="2" type="ORF">M378DRAFT_172888</name>
</gene>
<dbReference type="SMART" id="SM00320">
    <property type="entry name" value="WD40"/>
    <property type="match status" value="5"/>
</dbReference>
<dbReference type="PANTHER" id="PTHR19879:SF9">
    <property type="entry name" value="TRANSCRIPTION INITIATION FACTOR TFIID SUBUNIT 5"/>
    <property type="match status" value="1"/>
</dbReference>
<dbReference type="InterPro" id="IPR001680">
    <property type="entry name" value="WD40_rpt"/>
</dbReference>
<feature type="repeat" description="WD" evidence="1">
    <location>
        <begin position="63"/>
        <end position="86"/>
    </location>
</feature>
<reference evidence="2 3" key="1">
    <citation type="submission" date="2014-04" db="EMBL/GenBank/DDBJ databases">
        <title>Evolutionary Origins and Diversification of the Mycorrhizal Mutualists.</title>
        <authorList>
            <consortium name="DOE Joint Genome Institute"/>
            <consortium name="Mycorrhizal Genomics Consortium"/>
            <person name="Kohler A."/>
            <person name="Kuo A."/>
            <person name="Nagy L.G."/>
            <person name="Floudas D."/>
            <person name="Copeland A."/>
            <person name="Barry K.W."/>
            <person name="Cichocki N."/>
            <person name="Veneault-Fourrey C."/>
            <person name="LaButti K."/>
            <person name="Lindquist E.A."/>
            <person name="Lipzen A."/>
            <person name="Lundell T."/>
            <person name="Morin E."/>
            <person name="Murat C."/>
            <person name="Riley R."/>
            <person name="Ohm R."/>
            <person name="Sun H."/>
            <person name="Tunlid A."/>
            <person name="Henrissat B."/>
            <person name="Grigoriev I.V."/>
            <person name="Hibbett D.S."/>
            <person name="Martin F."/>
        </authorList>
    </citation>
    <scope>NUCLEOTIDE SEQUENCE [LARGE SCALE GENOMIC DNA]</scope>
    <source>
        <strain evidence="2 3">Koide BX008</strain>
    </source>
</reference>
<protein>
    <submittedName>
        <fullName evidence="2">Uncharacterized protein</fullName>
    </submittedName>
</protein>
<evidence type="ECO:0000313" key="2">
    <source>
        <dbReference type="EMBL" id="KIL56186.1"/>
    </source>
</evidence>
<dbReference type="EMBL" id="KN818439">
    <property type="protein sequence ID" value="KIL56186.1"/>
    <property type="molecule type" value="Genomic_DNA"/>
</dbReference>
<dbReference type="Pfam" id="PF00400">
    <property type="entry name" value="WD40"/>
    <property type="match status" value="2"/>
</dbReference>
<evidence type="ECO:0000313" key="3">
    <source>
        <dbReference type="Proteomes" id="UP000054549"/>
    </source>
</evidence>
<dbReference type="OrthoDB" id="10251741at2759"/>
<accession>A0A0C2WHR0</accession>
<keyword evidence="3" id="KW-1185">Reference proteome</keyword>
<dbReference type="InterPro" id="IPR015943">
    <property type="entry name" value="WD40/YVTN_repeat-like_dom_sf"/>
</dbReference>
<dbReference type="Gene3D" id="2.130.10.10">
    <property type="entry name" value="YVTN repeat-like/Quinoprotein amine dehydrogenase"/>
    <property type="match status" value="2"/>
</dbReference>
<name>A0A0C2WHR0_AMAMK</name>
<sequence length="297" mass="32113">MRRIDASSPPSQEATGVNVTAMALSRDCSRLACGFLDGTVELWETSPTKQRIASYKGDRVSASMGFVPDGRLFASGSEDGTIKLWNGGDGSLHGTLKAPPGLRAVALSNSVLVAAGLDVTLWSLDTPSPITLKKSDSAATTVSISDESDLVAIGCDDKSVHLVDVVNHTTIATFTVHGAIYKLSFLPDKSRLVAQTNTGTFLSLDLLKKCVRGEYVLKDLIQLPDTPLWRGVPVWRCWANEQCWIAALFSQHQTPVPVLWIPSDIRVHRWTQGSSMIALGCTDGRIMLLRLPTSHLS</sequence>
<dbReference type="STRING" id="946122.A0A0C2WHR0"/>
<dbReference type="Proteomes" id="UP000054549">
    <property type="component" value="Unassembled WGS sequence"/>
</dbReference>
<dbReference type="InParanoid" id="A0A0C2WHR0"/>
<dbReference type="HOGENOM" id="CLU_000288_6_19_1"/>
<evidence type="ECO:0000256" key="1">
    <source>
        <dbReference type="PROSITE-ProRule" id="PRU00221"/>
    </source>
</evidence>
<proteinExistence type="predicted"/>
<keyword evidence="1" id="KW-0853">WD repeat</keyword>
<dbReference type="PROSITE" id="PS50082">
    <property type="entry name" value="WD_REPEATS_2"/>
    <property type="match status" value="1"/>
</dbReference>
<dbReference type="SUPFAM" id="SSF50978">
    <property type="entry name" value="WD40 repeat-like"/>
    <property type="match status" value="1"/>
</dbReference>
<dbReference type="PROSITE" id="PS50294">
    <property type="entry name" value="WD_REPEATS_REGION"/>
    <property type="match status" value="1"/>
</dbReference>
<dbReference type="PANTHER" id="PTHR19879">
    <property type="entry name" value="TRANSCRIPTION INITIATION FACTOR TFIID"/>
    <property type="match status" value="1"/>
</dbReference>